<sequence>MEIPLKLSEESLNVIHGVMLKSAQEAFSEVVQQQKYPRYMTIKNASGYAGVAVNTFKKEFINKGLRVIDPDGLKRIDKNDIDEFMENMKF</sequence>
<accession>A0A0R2HF52</accession>
<organism evidence="1 2">
    <name type="scientific">Pediococcus pentosaceus</name>
    <dbReference type="NCBI Taxonomy" id="1255"/>
    <lineage>
        <taxon>Bacteria</taxon>
        <taxon>Bacillati</taxon>
        <taxon>Bacillota</taxon>
        <taxon>Bacilli</taxon>
        <taxon>Lactobacillales</taxon>
        <taxon>Lactobacillaceae</taxon>
        <taxon>Pediococcus</taxon>
    </lineage>
</organism>
<dbReference type="Proteomes" id="UP000196118">
    <property type="component" value="Chromosome"/>
</dbReference>
<reference evidence="1 2" key="1">
    <citation type="submission" date="2017-05" db="EMBL/GenBank/DDBJ databases">
        <title>Genome sequence of Pediococcus pentosaceus strain SRCM100892.</title>
        <authorList>
            <person name="Cho S.H."/>
        </authorList>
    </citation>
    <scope>NUCLEOTIDE SEQUENCE [LARGE SCALE GENOMIC DNA]</scope>
    <source>
        <strain evidence="1 2">SRCM100892</strain>
    </source>
</reference>
<dbReference type="AlphaFoldDB" id="A0A0R2HF52"/>
<dbReference type="RefSeq" id="WP_056979480.1">
    <property type="nucleotide sequence ID" value="NZ_BJZY01000007.1"/>
</dbReference>
<evidence type="ECO:0000313" key="1">
    <source>
        <dbReference type="EMBL" id="ARW20648.1"/>
    </source>
</evidence>
<dbReference type="EMBL" id="CP021474">
    <property type="protein sequence ID" value="ARW20648.1"/>
    <property type="molecule type" value="Genomic_DNA"/>
</dbReference>
<name>A0A0R2HF52_PEDPE</name>
<evidence type="ECO:0000313" key="2">
    <source>
        <dbReference type="Proteomes" id="UP000196118"/>
    </source>
</evidence>
<protein>
    <submittedName>
        <fullName evidence="1">Uncharacterized protein</fullName>
    </submittedName>
</protein>
<gene>
    <name evidence="1" type="ORF">S100892_02113</name>
</gene>
<proteinExistence type="predicted"/>